<keyword evidence="9 19" id="KW-0808">Transferase</keyword>
<feature type="transmembrane region" description="Helical" evidence="19">
    <location>
        <begin position="227"/>
        <end position="247"/>
    </location>
</feature>
<dbReference type="PANTHER" id="PTHR34148:SF1">
    <property type="entry name" value="ADENOSYLCOBINAMIDE-GDP RIBAZOLETRANSFERASE"/>
    <property type="match status" value="1"/>
</dbReference>
<comment type="pathway">
    <text evidence="3 19">Cofactor biosynthesis; adenosylcobalamin biosynthesis; adenosylcobalamin from cob(II)yrinate a,c-diamide: step 7/7.</text>
</comment>
<organism evidence="20 21">
    <name type="scientific">Rhodoferax aquaticus</name>
    <dbReference type="NCBI Taxonomy" id="2527691"/>
    <lineage>
        <taxon>Bacteria</taxon>
        <taxon>Pseudomonadati</taxon>
        <taxon>Pseudomonadota</taxon>
        <taxon>Betaproteobacteria</taxon>
        <taxon>Burkholderiales</taxon>
        <taxon>Comamonadaceae</taxon>
        <taxon>Rhodoferax</taxon>
    </lineage>
</organism>
<dbReference type="UniPathway" id="UPA00148">
    <property type="reaction ID" value="UER00238"/>
</dbReference>
<keyword evidence="13 19" id="KW-0472">Membrane</keyword>
<comment type="similarity">
    <text evidence="4 19">Belongs to the CobS family.</text>
</comment>
<name>A0A515ENB1_9BURK</name>
<dbReference type="GO" id="GO:0008818">
    <property type="term" value="F:cobalamin 5'-phosphate synthase activity"/>
    <property type="evidence" value="ECO:0007669"/>
    <property type="project" value="UniProtKB-UniRule"/>
</dbReference>
<evidence type="ECO:0000256" key="12">
    <source>
        <dbReference type="ARBA" id="ARBA00022989"/>
    </source>
</evidence>
<sequence length="283" mass="29258">MYPAKALRHYLLALQFFTRLPVTGRLAAWVGFSPAMLRASLGHFPGVGCLVGVMVATFSAGLLAGLPAGGFSPLVAAAWGTALGVLVTGAFHEDGLADVADGLGGAQDRDRALRIMKDSRVGAFGAIWVGMALLAKVSVLAVLASPNGGGGSSVLVSALVLGHVVSRTWPLFLVRLLPHIGDNVASKSKPVAEQISVASLCVALLWCFGVLALASCAQVAIDYVAFSSGFAVAIGVALGLSLLAWGVMWRWFAIRLQGYTGDCLGATQQVCELAFYLGLALCL</sequence>
<comment type="function">
    <text evidence="14 19">Joins adenosylcobinamide-GDP and alpha-ribazole to generate adenosylcobalamin (Ado-cobalamin). Also synthesizes adenosylcobalamin 5'-phosphate from adenosylcobinamide-GDP and alpha-ribazole 5'-phosphate.</text>
</comment>
<proteinExistence type="inferred from homology"/>
<evidence type="ECO:0000313" key="21">
    <source>
        <dbReference type="Proteomes" id="UP000317365"/>
    </source>
</evidence>
<dbReference type="Pfam" id="PF02654">
    <property type="entry name" value="CobS"/>
    <property type="match status" value="1"/>
</dbReference>
<dbReference type="InterPro" id="IPR003805">
    <property type="entry name" value="CobS"/>
</dbReference>
<keyword evidence="21" id="KW-1185">Reference proteome</keyword>
<dbReference type="GO" id="GO:0005886">
    <property type="term" value="C:plasma membrane"/>
    <property type="evidence" value="ECO:0007669"/>
    <property type="project" value="UniProtKB-SubCell"/>
</dbReference>
<evidence type="ECO:0000256" key="3">
    <source>
        <dbReference type="ARBA" id="ARBA00004663"/>
    </source>
</evidence>
<feature type="transmembrane region" description="Helical" evidence="19">
    <location>
        <begin position="121"/>
        <end position="143"/>
    </location>
</feature>
<evidence type="ECO:0000256" key="4">
    <source>
        <dbReference type="ARBA" id="ARBA00010561"/>
    </source>
</evidence>
<comment type="cofactor">
    <cofactor evidence="1 19">
        <name>Mg(2+)</name>
        <dbReference type="ChEBI" id="CHEBI:18420"/>
    </cofactor>
</comment>
<keyword evidence="7 19" id="KW-1003">Cell membrane</keyword>
<feature type="transmembrane region" description="Helical" evidence="19">
    <location>
        <begin position="197"/>
        <end position="221"/>
    </location>
</feature>
<dbReference type="RefSeq" id="WP_142810759.1">
    <property type="nucleotide sequence ID" value="NZ_CP036282.1"/>
</dbReference>
<dbReference type="GO" id="GO:0051073">
    <property type="term" value="F:adenosylcobinamide-GDP ribazoletransferase activity"/>
    <property type="evidence" value="ECO:0007669"/>
    <property type="project" value="UniProtKB-UniRule"/>
</dbReference>
<evidence type="ECO:0000256" key="19">
    <source>
        <dbReference type="HAMAP-Rule" id="MF_00719"/>
    </source>
</evidence>
<dbReference type="AlphaFoldDB" id="A0A515ENB1"/>
<dbReference type="GO" id="GO:0009236">
    <property type="term" value="P:cobalamin biosynthetic process"/>
    <property type="evidence" value="ECO:0007669"/>
    <property type="project" value="UniProtKB-UniRule"/>
</dbReference>
<evidence type="ECO:0000256" key="17">
    <source>
        <dbReference type="ARBA" id="ARBA00048623"/>
    </source>
</evidence>
<dbReference type="PANTHER" id="PTHR34148">
    <property type="entry name" value="ADENOSYLCOBINAMIDE-GDP RIBAZOLETRANSFERASE"/>
    <property type="match status" value="1"/>
</dbReference>
<evidence type="ECO:0000256" key="5">
    <source>
        <dbReference type="ARBA" id="ARBA00013200"/>
    </source>
</evidence>
<evidence type="ECO:0000256" key="9">
    <source>
        <dbReference type="ARBA" id="ARBA00022679"/>
    </source>
</evidence>
<evidence type="ECO:0000256" key="10">
    <source>
        <dbReference type="ARBA" id="ARBA00022692"/>
    </source>
</evidence>
<evidence type="ECO:0000256" key="2">
    <source>
        <dbReference type="ARBA" id="ARBA00004651"/>
    </source>
</evidence>
<feature type="transmembrane region" description="Helical" evidence="19">
    <location>
        <begin position="43"/>
        <end position="64"/>
    </location>
</feature>
<evidence type="ECO:0000256" key="18">
    <source>
        <dbReference type="ARBA" id="ARBA00049504"/>
    </source>
</evidence>
<reference evidence="21" key="2">
    <citation type="journal article" date="2020" name="Int. J. Syst. Evol. Microbiol.">
        <title>Genomic insights into a novel species Rhodoferax aquaticus sp. nov., isolated from freshwater.</title>
        <authorList>
            <person name="Li T."/>
            <person name="Zhuo Y."/>
            <person name="Jin C.Z."/>
            <person name="Wu X."/>
            <person name="Ko S.R."/>
            <person name="Jin F.J."/>
            <person name="Ahn C.Y."/>
            <person name="Oh H.M."/>
            <person name="Lee H.G."/>
            <person name="Jin L."/>
        </authorList>
    </citation>
    <scope>NUCLEOTIDE SEQUENCE [LARGE SCALE GENOMIC DNA]</scope>
    <source>
        <strain evidence="21">Gr-4</strain>
    </source>
</reference>
<keyword evidence="12 19" id="KW-1133">Transmembrane helix</keyword>
<dbReference type="EC" id="2.7.8.26" evidence="5 19"/>
<evidence type="ECO:0000256" key="15">
    <source>
        <dbReference type="ARBA" id="ARBA00032605"/>
    </source>
</evidence>
<keyword evidence="8 19" id="KW-0169">Cobalamin biosynthesis</keyword>
<accession>A0A515ENB1</accession>
<reference evidence="21" key="1">
    <citation type="submission" date="2019-02" db="EMBL/GenBank/DDBJ databases">
        <title>Complete genome sequence of Rhodoferax sp. Gr-4.</title>
        <authorList>
            <person name="Jin L."/>
        </authorList>
    </citation>
    <scope>NUCLEOTIDE SEQUENCE [LARGE SCALE GENOMIC DNA]</scope>
    <source>
        <strain evidence="21">Gr-4</strain>
    </source>
</reference>
<gene>
    <name evidence="19" type="primary">cobS</name>
    <name evidence="20" type="ORF">EXZ61_08110</name>
</gene>
<dbReference type="KEGG" id="rhg:EXZ61_08110"/>
<evidence type="ECO:0000256" key="6">
    <source>
        <dbReference type="ARBA" id="ARBA00015850"/>
    </source>
</evidence>
<evidence type="ECO:0000256" key="16">
    <source>
        <dbReference type="ARBA" id="ARBA00032853"/>
    </source>
</evidence>
<dbReference type="EMBL" id="CP036282">
    <property type="protein sequence ID" value="QDL54132.1"/>
    <property type="molecule type" value="Genomic_DNA"/>
</dbReference>
<evidence type="ECO:0000256" key="7">
    <source>
        <dbReference type="ARBA" id="ARBA00022475"/>
    </source>
</evidence>
<evidence type="ECO:0000256" key="13">
    <source>
        <dbReference type="ARBA" id="ARBA00023136"/>
    </source>
</evidence>
<keyword evidence="11 19" id="KW-0460">Magnesium</keyword>
<evidence type="ECO:0000256" key="8">
    <source>
        <dbReference type="ARBA" id="ARBA00022573"/>
    </source>
</evidence>
<comment type="catalytic activity">
    <reaction evidence="17 19">
        <text>alpha-ribazole + adenosylcob(III)inamide-GDP = adenosylcob(III)alamin + GMP + H(+)</text>
        <dbReference type="Rhea" id="RHEA:16049"/>
        <dbReference type="ChEBI" id="CHEBI:10329"/>
        <dbReference type="ChEBI" id="CHEBI:15378"/>
        <dbReference type="ChEBI" id="CHEBI:18408"/>
        <dbReference type="ChEBI" id="CHEBI:58115"/>
        <dbReference type="ChEBI" id="CHEBI:60487"/>
        <dbReference type="EC" id="2.7.8.26"/>
    </reaction>
</comment>
<evidence type="ECO:0000313" key="20">
    <source>
        <dbReference type="EMBL" id="QDL54132.1"/>
    </source>
</evidence>
<evidence type="ECO:0000256" key="14">
    <source>
        <dbReference type="ARBA" id="ARBA00025228"/>
    </source>
</evidence>
<comment type="catalytic activity">
    <reaction evidence="18 19">
        <text>alpha-ribazole 5'-phosphate + adenosylcob(III)inamide-GDP = adenosylcob(III)alamin 5'-phosphate + GMP + H(+)</text>
        <dbReference type="Rhea" id="RHEA:23560"/>
        <dbReference type="ChEBI" id="CHEBI:15378"/>
        <dbReference type="ChEBI" id="CHEBI:57918"/>
        <dbReference type="ChEBI" id="CHEBI:58115"/>
        <dbReference type="ChEBI" id="CHEBI:60487"/>
        <dbReference type="ChEBI" id="CHEBI:60493"/>
        <dbReference type="EC" id="2.7.8.26"/>
    </reaction>
</comment>
<comment type="subcellular location">
    <subcellularLocation>
        <location evidence="2 19">Cell membrane</location>
        <topology evidence="2 19">Multi-pass membrane protein</topology>
    </subcellularLocation>
</comment>
<keyword evidence="10 19" id="KW-0812">Transmembrane</keyword>
<protein>
    <recommendedName>
        <fullName evidence="6 19">Adenosylcobinamide-GDP ribazoletransferase</fullName>
        <ecNumber evidence="5 19">2.7.8.26</ecNumber>
    </recommendedName>
    <alternativeName>
        <fullName evidence="16 19">Cobalamin synthase</fullName>
    </alternativeName>
    <alternativeName>
        <fullName evidence="15 19">Cobalamin-5'-phosphate synthase</fullName>
    </alternativeName>
</protein>
<evidence type="ECO:0000256" key="11">
    <source>
        <dbReference type="ARBA" id="ARBA00022842"/>
    </source>
</evidence>
<dbReference type="Proteomes" id="UP000317365">
    <property type="component" value="Chromosome"/>
</dbReference>
<dbReference type="HAMAP" id="MF_00719">
    <property type="entry name" value="CobS"/>
    <property type="match status" value="1"/>
</dbReference>
<evidence type="ECO:0000256" key="1">
    <source>
        <dbReference type="ARBA" id="ARBA00001946"/>
    </source>
</evidence>